<protein>
    <recommendedName>
        <fullName evidence="2">histidine kinase</fullName>
        <ecNumber evidence="2">2.7.13.3</ecNumber>
    </recommendedName>
</protein>
<dbReference type="GO" id="GO:0000156">
    <property type="term" value="F:phosphorelay response regulator activity"/>
    <property type="evidence" value="ECO:0007669"/>
    <property type="project" value="TreeGrafter"/>
</dbReference>
<dbReference type="PRINTS" id="PR00344">
    <property type="entry name" value="BCTRLSENSOR"/>
</dbReference>
<dbReference type="PROSITE" id="PS50109">
    <property type="entry name" value="HIS_KIN"/>
    <property type="match status" value="1"/>
</dbReference>
<organism evidence="8 9">
    <name type="scientific">Wenxinia marina DSM 24838</name>
    <dbReference type="NCBI Taxonomy" id="1123501"/>
    <lineage>
        <taxon>Bacteria</taxon>
        <taxon>Pseudomonadati</taxon>
        <taxon>Pseudomonadota</taxon>
        <taxon>Alphaproteobacteria</taxon>
        <taxon>Rhodobacterales</taxon>
        <taxon>Roseobacteraceae</taxon>
        <taxon>Wenxinia</taxon>
    </lineage>
</organism>
<dbReference type="SMART" id="SM00388">
    <property type="entry name" value="HisKA"/>
    <property type="match status" value="1"/>
</dbReference>
<dbReference type="AlphaFoldDB" id="A0A0D0QDN6"/>
<dbReference type="GO" id="GO:0000155">
    <property type="term" value="F:phosphorelay sensor kinase activity"/>
    <property type="evidence" value="ECO:0007669"/>
    <property type="project" value="InterPro"/>
</dbReference>
<evidence type="ECO:0000313" key="9">
    <source>
        <dbReference type="Proteomes" id="UP000035100"/>
    </source>
</evidence>
<dbReference type="InterPro" id="IPR005467">
    <property type="entry name" value="His_kinase_dom"/>
</dbReference>
<evidence type="ECO:0000256" key="3">
    <source>
        <dbReference type="ARBA" id="ARBA00022553"/>
    </source>
</evidence>
<keyword evidence="3" id="KW-0597">Phosphoprotein</keyword>
<dbReference type="Proteomes" id="UP000035100">
    <property type="component" value="Unassembled WGS sequence"/>
</dbReference>
<dbReference type="EC" id="2.7.13.3" evidence="2"/>
<reference evidence="8 9" key="1">
    <citation type="submission" date="2013-01" db="EMBL/GenBank/DDBJ databases">
        <authorList>
            <person name="Fiebig A."/>
            <person name="Goeker M."/>
            <person name="Klenk H.-P.P."/>
        </authorList>
    </citation>
    <scope>NUCLEOTIDE SEQUENCE [LARGE SCALE GENOMIC DNA]</scope>
    <source>
        <strain evidence="8 9">DSM 24838</strain>
    </source>
</reference>
<dbReference type="OrthoDB" id="9813151at2"/>
<comment type="catalytic activity">
    <reaction evidence="1">
        <text>ATP + protein L-histidine = ADP + protein N-phospho-L-histidine.</text>
        <dbReference type="EC" id="2.7.13.3"/>
    </reaction>
</comment>
<evidence type="ECO:0000313" key="8">
    <source>
        <dbReference type="EMBL" id="KIQ70457.1"/>
    </source>
</evidence>
<feature type="domain" description="Histidine kinase" evidence="7">
    <location>
        <begin position="160"/>
        <end position="373"/>
    </location>
</feature>
<dbReference type="SMART" id="SM00387">
    <property type="entry name" value="HATPase_c"/>
    <property type="match status" value="1"/>
</dbReference>
<evidence type="ECO:0000256" key="6">
    <source>
        <dbReference type="SAM" id="MobiDB-lite"/>
    </source>
</evidence>
<dbReference type="GO" id="GO:0007234">
    <property type="term" value="P:osmosensory signaling via phosphorelay pathway"/>
    <property type="evidence" value="ECO:0007669"/>
    <property type="project" value="TreeGrafter"/>
</dbReference>
<dbReference type="InterPro" id="IPR003661">
    <property type="entry name" value="HisK_dim/P_dom"/>
</dbReference>
<comment type="caution">
    <text evidence="8">The sequence shown here is derived from an EMBL/GenBank/DDBJ whole genome shotgun (WGS) entry which is preliminary data.</text>
</comment>
<dbReference type="SUPFAM" id="SSF55874">
    <property type="entry name" value="ATPase domain of HSP90 chaperone/DNA topoisomerase II/histidine kinase"/>
    <property type="match status" value="1"/>
</dbReference>
<gene>
    <name evidence="8" type="ORF">Wenmar_00833</name>
</gene>
<dbReference type="InterPro" id="IPR003594">
    <property type="entry name" value="HATPase_dom"/>
</dbReference>
<name>A0A0D0QDN6_9RHOB</name>
<dbReference type="SUPFAM" id="SSF47384">
    <property type="entry name" value="Homodimeric domain of signal transducing histidine kinase"/>
    <property type="match status" value="1"/>
</dbReference>
<evidence type="ECO:0000259" key="7">
    <source>
        <dbReference type="PROSITE" id="PS50109"/>
    </source>
</evidence>
<keyword evidence="5 8" id="KW-0418">Kinase</keyword>
<dbReference type="EMBL" id="AONG01000005">
    <property type="protein sequence ID" value="KIQ70457.1"/>
    <property type="molecule type" value="Genomic_DNA"/>
</dbReference>
<dbReference type="GO" id="GO:0030295">
    <property type="term" value="F:protein kinase activator activity"/>
    <property type="evidence" value="ECO:0007669"/>
    <property type="project" value="TreeGrafter"/>
</dbReference>
<dbReference type="PANTHER" id="PTHR42878:SF15">
    <property type="entry name" value="BACTERIOPHYTOCHROME"/>
    <property type="match status" value="1"/>
</dbReference>
<dbReference type="InterPro" id="IPR004358">
    <property type="entry name" value="Sig_transdc_His_kin-like_C"/>
</dbReference>
<feature type="region of interest" description="Disordered" evidence="6">
    <location>
        <begin position="369"/>
        <end position="403"/>
    </location>
</feature>
<dbReference type="InterPro" id="IPR036097">
    <property type="entry name" value="HisK_dim/P_sf"/>
</dbReference>
<dbReference type="Gene3D" id="3.30.565.10">
    <property type="entry name" value="Histidine kinase-like ATPase, C-terminal domain"/>
    <property type="match status" value="1"/>
</dbReference>
<dbReference type="PANTHER" id="PTHR42878">
    <property type="entry name" value="TWO-COMPONENT HISTIDINE KINASE"/>
    <property type="match status" value="1"/>
</dbReference>
<accession>A0A0D0QDN6</accession>
<dbReference type="Pfam" id="PF00512">
    <property type="entry name" value="HisKA"/>
    <property type="match status" value="1"/>
</dbReference>
<evidence type="ECO:0000256" key="4">
    <source>
        <dbReference type="ARBA" id="ARBA00022679"/>
    </source>
</evidence>
<keyword evidence="4" id="KW-0808">Transferase</keyword>
<evidence type="ECO:0000256" key="5">
    <source>
        <dbReference type="ARBA" id="ARBA00022777"/>
    </source>
</evidence>
<dbReference type="STRING" id="1123501.Wenmar_00833"/>
<dbReference type="RefSeq" id="WP_086017008.1">
    <property type="nucleotide sequence ID" value="NZ_KB902312.1"/>
</dbReference>
<dbReference type="InterPro" id="IPR036890">
    <property type="entry name" value="HATPase_C_sf"/>
</dbReference>
<dbReference type="CDD" id="cd00082">
    <property type="entry name" value="HisKA"/>
    <property type="match status" value="1"/>
</dbReference>
<proteinExistence type="predicted"/>
<dbReference type="CDD" id="cd00075">
    <property type="entry name" value="HATPase"/>
    <property type="match status" value="1"/>
</dbReference>
<keyword evidence="9" id="KW-1185">Reference proteome</keyword>
<dbReference type="eggNOG" id="COG4251">
    <property type="taxonomic scope" value="Bacteria"/>
</dbReference>
<sequence>MSISAEDDDGPLPRSAPPIETLPYGALLVSRKGEVLAVNPVAADVLARLYGRSVRPGHTLADSLGTPDRDLAADIRAAASGGSIALRLRPDLPPLRVEVGASRDAGAPFLLTIGPPSRTDRAFSALRRQLSDSTAAAARERQLRRQIEDSHAALERFASVAAHDLRQPLRNIELLLQFLTEDFGPDLPQPALDLVGRARSSAQRLEKLIASLLDHARAGTEAVDPVPVDLDALMDEIEMEFGPAFAAAGATLRRDGPLGHVAAAPVLLRQSLENLIGNAVKYAQPGRPPVVTIARRDNGRTLEIADNGRGFAQEEAGRLFAPFVRLQSDSEIEGSGIGLANVRTIVERHGWTIRAEGEPGNGATFRISGLRTPAGADPPERPGAAGRGADRDLVAAGGAAGDG</sequence>
<evidence type="ECO:0000256" key="1">
    <source>
        <dbReference type="ARBA" id="ARBA00000085"/>
    </source>
</evidence>
<dbReference type="Gene3D" id="1.10.287.130">
    <property type="match status" value="1"/>
</dbReference>
<dbReference type="InterPro" id="IPR050351">
    <property type="entry name" value="BphY/WalK/GraS-like"/>
</dbReference>
<evidence type="ECO:0000256" key="2">
    <source>
        <dbReference type="ARBA" id="ARBA00012438"/>
    </source>
</evidence>
<dbReference type="Pfam" id="PF02518">
    <property type="entry name" value="HATPase_c"/>
    <property type="match status" value="1"/>
</dbReference>